<accession>D8SVT6</accession>
<protein>
    <recommendedName>
        <fullName evidence="7">Protein kinase domain-containing protein</fullName>
    </recommendedName>
</protein>
<keyword evidence="9" id="KW-1185">Reference proteome</keyword>
<evidence type="ECO:0000256" key="2">
    <source>
        <dbReference type="ARBA" id="ARBA00022741"/>
    </source>
</evidence>
<evidence type="ECO:0000256" key="5">
    <source>
        <dbReference type="PROSITE-ProRule" id="PRU10141"/>
    </source>
</evidence>
<dbReference type="HOGENOM" id="CLU_000288_21_4_1"/>
<dbReference type="SUPFAM" id="SSF56112">
    <property type="entry name" value="Protein kinase-like (PK-like)"/>
    <property type="match status" value="1"/>
</dbReference>
<keyword evidence="4 5" id="KW-0067">ATP-binding</keyword>
<organism evidence="9">
    <name type="scientific">Selaginella moellendorffii</name>
    <name type="common">Spikemoss</name>
    <dbReference type="NCBI Taxonomy" id="88036"/>
    <lineage>
        <taxon>Eukaryota</taxon>
        <taxon>Viridiplantae</taxon>
        <taxon>Streptophyta</taxon>
        <taxon>Embryophyta</taxon>
        <taxon>Tracheophyta</taxon>
        <taxon>Lycopodiopsida</taxon>
        <taxon>Selaginellales</taxon>
        <taxon>Selaginellaceae</taxon>
        <taxon>Selaginella</taxon>
    </lineage>
</organism>
<dbReference type="SMART" id="SM00220">
    <property type="entry name" value="S_TKc"/>
    <property type="match status" value="1"/>
</dbReference>
<dbReference type="Gene3D" id="1.10.510.10">
    <property type="entry name" value="Transferase(Phosphotransferase) domain 1"/>
    <property type="match status" value="1"/>
</dbReference>
<dbReference type="AlphaFoldDB" id="D8SVT6"/>
<proteinExistence type="inferred from homology"/>
<dbReference type="InterPro" id="IPR008271">
    <property type="entry name" value="Ser/Thr_kinase_AS"/>
</dbReference>
<gene>
    <name evidence="8" type="ORF">SELMODRAFT_14061</name>
</gene>
<dbReference type="KEGG" id="smo:SELMODRAFT_14061"/>
<dbReference type="InterPro" id="IPR017441">
    <property type="entry name" value="Protein_kinase_ATP_BS"/>
</dbReference>
<dbReference type="InterPro" id="IPR011009">
    <property type="entry name" value="Kinase-like_dom_sf"/>
</dbReference>
<evidence type="ECO:0000256" key="6">
    <source>
        <dbReference type="RuleBase" id="RU000304"/>
    </source>
</evidence>
<dbReference type="EMBL" id="GL377646">
    <property type="protein sequence ID" value="EFJ11495.1"/>
    <property type="molecule type" value="Genomic_DNA"/>
</dbReference>
<keyword evidence="1" id="KW-0808">Transferase</keyword>
<keyword evidence="3" id="KW-0418">Kinase</keyword>
<dbReference type="Proteomes" id="UP000001514">
    <property type="component" value="Unassembled WGS sequence"/>
</dbReference>
<dbReference type="InParanoid" id="D8SVT6"/>
<keyword evidence="6" id="KW-0723">Serine/threonine-protein kinase</keyword>
<feature type="non-terminal residue" evidence="8">
    <location>
        <position position="1"/>
    </location>
</feature>
<dbReference type="PROSITE" id="PS00107">
    <property type="entry name" value="PROTEIN_KINASE_ATP"/>
    <property type="match status" value="1"/>
</dbReference>
<dbReference type="GO" id="GO:0004672">
    <property type="term" value="F:protein kinase activity"/>
    <property type="evidence" value="ECO:0000318"/>
    <property type="project" value="GO_Central"/>
</dbReference>
<dbReference type="InterPro" id="IPR000719">
    <property type="entry name" value="Prot_kinase_dom"/>
</dbReference>
<dbReference type="Pfam" id="PF00069">
    <property type="entry name" value="Pkinase"/>
    <property type="match status" value="1"/>
</dbReference>
<feature type="binding site" evidence="5">
    <location>
        <position position="68"/>
    </location>
    <ligand>
        <name>ATP</name>
        <dbReference type="ChEBI" id="CHEBI:30616"/>
    </ligand>
</feature>
<dbReference type="GO" id="GO:0004674">
    <property type="term" value="F:protein serine/threonine kinase activity"/>
    <property type="evidence" value="ECO:0007669"/>
    <property type="project" value="UniProtKB-KW"/>
</dbReference>
<evidence type="ECO:0000256" key="3">
    <source>
        <dbReference type="ARBA" id="ARBA00022777"/>
    </source>
</evidence>
<dbReference type="eggNOG" id="ENOG502QUW9">
    <property type="taxonomic scope" value="Eukaryota"/>
</dbReference>
<dbReference type="PROSITE" id="PS00108">
    <property type="entry name" value="PROTEIN_KINASE_ST"/>
    <property type="match status" value="1"/>
</dbReference>
<dbReference type="Gramene" id="EFJ11495">
    <property type="protein sequence ID" value="EFJ11495"/>
    <property type="gene ID" value="SELMODRAFT_14061"/>
</dbReference>
<evidence type="ECO:0000256" key="1">
    <source>
        <dbReference type="ARBA" id="ARBA00022679"/>
    </source>
</evidence>
<dbReference type="Gene3D" id="3.30.200.20">
    <property type="entry name" value="Phosphorylase Kinase, domain 1"/>
    <property type="match status" value="1"/>
</dbReference>
<evidence type="ECO:0000256" key="4">
    <source>
        <dbReference type="ARBA" id="ARBA00022840"/>
    </source>
</evidence>
<dbReference type="FunFam" id="3.30.200.20:FF:000178">
    <property type="entry name" value="serine/threonine-protein kinase PBS1-like"/>
    <property type="match status" value="1"/>
</dbReference>
<dbReference type="PROSITE" id="PS50011">
    <property type="entry name" value="PROTEIN_KINASE_DOM"/>
    <property type="match status" value="1"/>
</dbReference>
<dbReference type="OMA" id="HGEMYRI"/>
<comment type="similarity">
    <text evidence="6">Belongs to the protein kinase superfamily.</text>
</comment>
<evidence type="ECO:0000313" key="9">
    <source>
        <dbReference type="Proteomes" id="UP000001514"/>
    </source>
</evidence>
<evidence type="ECO:0000259" key="7">
    <source>
        <dbReference type="PROSITE" id="PS50011"/>
    </source>
</evidence>
<dbReference type="FunFam" id="1.10.510.10:FF:000384">
    <property type="entry name" value="G-type lectin S-receptor-like serine/threonine-protein kinase"/>
    <property type="match status" value="1"/>
</dbReference>
<keyword evidence="2 5" id="KW-0547">Nucleotide-binding</keyword>
<name>D8SVT6_SELML</name>
<dbReference type="STRING" id="88036.D8SVT6"/>
<dbReference type="InterPro" id="IPR052059">
    <property type="entry name" value="CR_Ser/Thr_kinase"/>
</dbReference>
<dbReference type="GO" id="GO:0005524">
    <property type="term" value="F:ATP binding"/>
    <property type="evidence" value="ECO:0007669"/>
    <property type="project" value="UniProtKB-UniRule"/>
</dbReference>
<evidence type="ECO:0000313" key="8">
    <source>
        <dbReference type="EMBL" id="EFJ11495.1"/>
    </source>
</evidence>
<dbReference type="PANTHER" id="PTHR47973">
    <property type="entry name" value="CYSTEINE-RICH RECEPTOR-LIKE PROTEIN KINASE 3"/>
    <property type="match status" value="1"/>
</dbReference>
<reference evidence="8 9" key="1">
    <citation type="journal article" date="2011" name="Science">
        <title>The Selaginella genome identifies genetic changes associated with the evolution of vascular plants.</title>
        <authorList>
            <person name="Banks J.A."/>
            <person name="Nishiyama T."/>
            <person name="Hasebe M."/>
            <person name="Bowman J.L."/>
            <person name="Gribskov M."/>
            <person name="dePamphilis C."/>
            <person name="Albert V.A."/>
            <person name="Aono N."/>
            <person name="Aoyama T."/>
            <person name="Ambrose B.A."/>
            <person name="Ashton N.W."/>
            <person name="Axtell M.J."/>
            <person name="Barker E."/>
            <person name="Barker M.S."/>
            <person name="Bennetzen J.L."/>
            <person name="Bonawitz N.D."/>
            <person name="Chapple C."/>
            <person name="Cheng C."/>
            <person name="Correa L.G."/>
            <person name="Dacre M."/>
            <person name="DeBarry J."/>
            <person name="Dreyer I."/>
            <person name="Elias M."/>
            <person name="Engstrom E.M."/>
            <person name="Estelle M."/>
            <person name="Feng L."/>
            <person name="Finet C."/>
            <person name="Floyd S.K."/>
            <person name="Frommer W.B."/>
            <person name="Fujita T."/>
            <person name="Gramzow L."/>
            <person name="Gutensohn M."/>
            <person name="Harholt J."/>
            <person name="Hattori M."/>
            <person name="Heyl A."/>
            <person name="Hirai T."/>
            <person name="Hiwatashi Y."/>
            <person name="Ishikawa M."/>
            <person name="Iwata M."/>
            <person name="Karol K.G."/>
            <person name="Koehler B."/>
            <person name="Kolukisaoglu U."/>
            <person name="Kubo M."/>
            <person name="Kurata T."/>
            <person name="Lalonde S."/>
            <person name="Li K."/>
            <person name="Li Y."/>
            <person name="Litt A."/>
            <person name="Lyons E."/>
            <person name="Manning G."/>
            <person name="Maruyama T."/>
            <person name="Michael T.P."/>
            <person name="Mikami K."/>
            <person name="Miyazaki S."/>
            <person name="Morinaga S."/>
            <person name="Murata T."/>
            <person name="Mueller-Roeber B."/>
            <person name="Nelson D.R."/>
            <person name="Obara M."/>
            <person name="Oguri Y."/>
            <person name="Olmstead R.G."/>
            <person name="Onodera N."/>
            <person name="Petersen B.L."/>
            <person name="Pils B."/>
            <person name="Prigge M."/>
            <person name="Rensing S.A."/>
            <person name="Riano-Pachon D.M."/>
            <person name="Roberts A.W."/>
            <person name="Sato Y."/>
            <person name="Scheller H.V."/>
            <person name="Schulz B."/>
            <person name="Schulz C."/>
            <person name="Shakirov E.V."/>
            <person name="Shibagaki N."/>
            <person name="Shinohara N."/>
            <person name="Shippen D.E."/>
            <person name="Soerensen I."/>
            <person name="Sotooka R."/>
            <person name="Sugimoto N."/>
            <person name="Sugita M."/>
            <person name="Sumikawa N."/>
            <person name="Tanurdzic M."/>
            <person name="Theissen G."/>
            <person name="Ulvskov P."/>
            <person name="Wakazuki S."/>
            <person name="Weng J.K."/>
            <person name="Willats W.W."/>
            <person name="Wipf D."/>
            <person name="Wolf P.G."/>
            <person name="Yang L."/>
            <person name="Zimmer A.D."/>
            <person name="Zhu Q."/>
            <person name="Mitros T."/>
            <person name="Hellsten U."/>
            <person name="Loque D."/>
            <person name="Otillar R."/>
            <person name="Salamov A."/>
            <person name="Schmutz J."/>
            <person name="Shapiro H."/>
            <person name="Lindquist E."/>
            <person name="Lucas S."/>
            <person name="Rokhsar D."/>
            <person name="Grigoriev I.V."/>
        </authorList>
    </citation>
    <scope>NUCLEOTIDE SEQUENCE [LARGE SCALE GENOMIC DNA]</scope>
</reference>
<dbReference type="CDD" id="cd14066">
    <property type="entry name" value="STKc_IRAK"/>
    <property type="match status" value="1"/>
</dbReference>
<feature type="non-terminal residue" evidence="8">
    <location>
        <position position="318"/>
    </location>
</feature>
<feature type="domain" description="Protein kinase" evidence="7">
    <location>
        <begin position="40"/>
        <end position="318"/>
    </location>
</feature>
<sequence length="318" mass="35142">GKGKRAGRAASTTSRRSTDQQASFLDAGIFTYQELHDATQGFSDKLGEGGFGAVYKGTLPSGTVIAVKQLVKHTQQIEDDFKREISIISKVRHRNLLAVIGYSLESDVPMLVCEFIPNGSLDKWLFRRRENALSWEARRAIAIGVACGLAYLHDESKPSIIHLDVKPGNILLDEDFNPRLADFGLARLYDEKESHVTATRLKGTAGYLAPEYAMHLQLSDKVDVYSFGVVLLELLSGRRAVELSAPSEQIVLVDWAHKEAEIPDNLLDIVDRKLHGDFVAEEARDMASIAILCTQRSAALRPKMQAVWLMLTGAVKVP</sequence>